<feature type="domain" description="UvrD-like helicase C-terminal" evidence="3">
    <location>
        <begin position="832"/>
        <end position="881"/>
    </location>
</feature>
<organism evidence="4 5">
    <name type="scientific">Pseudomonas fluorescens</name>
    <dbReference type="NCBI Taxonomy" id="294"/>
    <lineage>
        <taxon>Bacteria</taxon>
        <taxon>Pseudomonadati</taxon>
        <taxon>Pseudomonadota</taxon>
        <taxon>Gammaproteobacteria</taxon>
        <taxon>Pseudomonadales</taxon>
        <taxon>Pseudomonadaceae</taxon>
        <taxon>Pseudomonas</taxon>
    </lineage>
</organism>
<sequence>MPGTNRTGSAALMKQDQHLVELAKETLATLKHIVEQAQQKQRAVHGVDAGAFANANTFTDTGASRSLATINRENQDGYASLIREPAIARLLLEDEQGDQQLLYVTRKFQVSLQNDAQLASYHSAKGRLASLPVGDALEVNGHEYTVIESAYFKPKLDQLGWDALDTRFDHEELSACTIDSLRALLRALDAEAADDFDAMLEAGATEQHIHQGLMHRIRQSMALRDQPILDKFQDEIFRLPLDSQLMIMGPPGTGKTTTLIKRLSQKLEIEFLDEREKRLAVDDDAGKTHVHSWVMFTPTELLKHYLKEAFSREDVPASDERILTWENRRRALARNVLNLLQTGDGRGAFVLKQDIEVLSEGVLISPQMWYEQVSAFHRQRLFSQLQTGAEQLSKLGDTTDGAVIQKLVSIMAQARPEALVPLYTELAPIELAIRNTLDGLKQQTDRSAKALIKAEYDKDKTFFILLVDFLTGLGAADEQDEDEVFDAEEEDLQPSPPSTGKVSNPDALKEYQKAIVALARSRFQKKRLSATGRAHTIVAWLGERLPDEETLLDIGQRAALQNALRRFLNAHRRYVTDVAASYKAFRKLHQTDQTLYRIDGINVRHLSSFELDALVLLSLRNARELLGNRSLTLSRQGNLPEYLATIASNFCNQVLVDEATDFSSLQLAAMYSLTSLNTHSFFACGDFNQRITGIGIRNKEQLKWAANGLDIRRINTVYRQSRLLNDLAGELLNLSGSDQEATAELPNAMAHEDVAPILLEQSGDLGVVSAWLAEAVVAIERQLKTLPTIAVLVHDDEQVTVLAKFLNQDLEDYGIKVDACLGGQALGGENNVRVFAVEHIKGLEFEAVFFVDVDTLAQRMPELFERFLYVGFTRAATYLGLTCSGQLPAPLDSLRERFAQTWN</sequence>
<dbReference type="InterPro" id="IPR000212">
    <property type="entry name" value="DNA_helicase_UvrD/REP"/>
</dbReference>
<protein>
    <recommendedName>
        <fullName evidence="1">DNA 3'-5' helicase II</fullName>
    </recommendedName>
</protein>
<name>A0A327N8W9_PSEFL</name>
<dbReference type="Proteomes" id="UP000249493">
    <property type="component" value="Unassembled WGS sequence"/>
</dbReference>
<keyword evidence="4" id="KW-0347">Helicase</keyword>
<proteinExistence type="predicted"/>
<feature type="region of interest" description="Disordered" evidence="2">
    <location>
        <begin position="480"/>
        <end position="505"/>
    </location>
</feature>
<dbReference type="GO" id="GO:0003677">
    <property type="term" value="F:DNA binding"/>
    <property type="evidence" value="ECO:0007669"/>
    <property type="project" value="InterPro"/>
</dbReference>
<accession>A0A327N8W9</accession>
<dbReference type="GO" id="GO:0005524">
    <property type="term" value="F:ATP binding"/>
    <property type="evidence" value="ECO:0007669"/>
    <property type="project" value="InterPro"/>
</dbReference>
<reference evidence="4 5" key="1">
    <citation type="submission" date="2018-06" db="EMBL/GenBank/DDBJ databases">
        <authorList>
            <person name="Zhirakovskaya E."/>
        </authorList>
    </citation>
    <scope>NUCLEOTIDE SEQUENCE [LARGE SCALE GENOMIC DNA]</scope>
    <source>
        <strain evidence="4 5">LY3</strain>
    </source>
</reference>
<evidence type="ECO:0000256" key="2">
    <source>
        <dbReference type="SAM" id="MobiDB-lite"/>
    </source>
</evidence>
<dbReference type="SUPFAM" id="SSF52540">
    <property type="entry name" value="P-loop containing nucleoside triphosphate hydrolases"/>
    <property type="match status" value="1"/>
</dbReference>
<evidence type="ECO:0000256" key="1">
    <source>
        <dbReference type="ARBA" id="ARBA00034923"/>
    </source>
</evidence>
<dbReference type="PANTHER" id="PTHR11070">
    <property type="entry name" value="UVRD / RECB / PCRA DNA HELICASE FAMILY MEMBER"/>
    <property type="match status" value="1"/>
</dbReference>
<dbReference type="GO" id="GO:0005829">
    <property type="term" value="C:cytosol"/>
    <property type="evidence" value="ECO:0007669"/>
    <property type="project" value="TreeGrafter"/>
</dbReference>
<keyword evidence="4" id="KW-0547">Nucleotide-binding</keyword>
<evidence type="ECO:0000313" key="4">
    <source>
        <dbReference type="EMBL" id="RAI71173.1"/>
    </source>
</evidence>
<dbReference type="InterPro" id="IPR027785">
    <property type="entry name" value="UvrD-like_helicase_C"/>
</dbReference>
<evidence type="ECO:0000259" key="3">
    <source>
        <dbReference type="Pfam" id="PF13538"/>
    </source>
</evidence>
<dbReference type="EMBL" id="QLIN01000002">
    <property type="protein sequence ID" value="RAI71173.1"/>
    <property type="molecule type" value="Genomic_DNA"/>
</dbReference>
<dbReference type="PANTHER" id="PTHR11070:SF2">
    <property type="entry name" value="ATP-DEPENDENT DNA HELICASE SRS2"/>
    <property type="match status" value="1"/>
</dbReference>
<dbReference type="InterPro" id="IPR027417">
    <property type="entry name" value="P-loop_NTPase"/>
</dbReference>
<gene>
    <name evidence="4" type="ORF">DOZ80_04810</name>
</gene>
<keyword evidence="4" id="KW-0067">ATP-binding</keyword>
<dbReference type="Pfam" id="PF13538">
    <property type="entry name" value="UvrD_C_2"/>
    <property type="match status" value="1"/>
</dbReference>
<dbReference type="GO" id="GO:0033202">
    <property type="term" value="C:DNA helicase complex"/>
    <property type="evidence" value="ECO:0007669"/>
    <property type="project" value="TreeGrafter"/>
</dbReference>
<keyword evidence="4" id="KW-0378">Hydrolase</keyword>
<dbReference type="AlphaFoldDB" id="A0A327N8W9"/>
<comment type="caution">
    <text evidence="4">The sequence shown here is derived from an EMBL/GenBank/DDBJ whole genome shotgun (WGS) entry which is preliminary data.</text>
</comment>
<dbReference type="Gene3D" id="3.40.50.300">
    <property type="entry name" value="P-loop containing nucleotide triphosphate hydrolases"/>
    <property type="match status" value="3"/>
</dbReference>
<dbReference type="GO" id="GO:0043138">
    <property type="term" value="F:3'-5' DNA helicase activity"/>
    <property type="evidence" value="ECO:0007669"/>
    <property type="project" value="TreeGrafter"/>
</dbReference>
<dbReference type="GO" id="GO:0000725">
    <property type="term" value="P:recombinational repair"/>
    <property type="evidence" value="ECO:0007669"/>
    <property type="project" value="TreeGrafter"/>
</dbReference>
<evidence type="ECO:0000313" key="5">
    <source>
        <dbReference type="Proteomes" id="UP000249493"/>
    </source>
</evidence>
<feature type="compositionally biased region" description="Acidic residues" evidence="2">
    <location>
        <begin position="480"/>
        <end position="492"/>
    </location>
</feature>